<keyword evidence="4" id="KW-1185">Reference proteome</keyword>
<dbReference type="EnsemblPlants" id="KQK05285">
    <property type="protein sequence ID" value="KQK05285"/>
    <property type="gene ID" value="BRADI_2g19207v3"/>
</dbReference>
<evidence type="ECO:0000313" key="3">
    <source>
        <dbReference type="EnsemblPlants" id="KQK05285"/>
    </source>
</evidence>
<name>A0A0Q3G447_BRADI</name>
<reference evidence="2 3" key="1">
    <citation type="journal article" date="2010" name="Nature">
        <title>Genome sequencing and analysis of the model grass Brachypodium distachyon.</title>
        <authorList>
            <consortium name="International Brachypodium Initiative"/>
        </authorList>
    </citation>
    <scope>NUCLEOTIDE SEQUENCE [LARGE SCALE GENOMIC DNA]</scope>
    <source>
        <strain evidence="2 3">Bd21</strain>
    </source>
</reference>
<reference evidence="2" key="2">
    <citation type="submission" date="2017-06" db="EMBL/GenBank/DDBJ databases">
        <title>WGS assembly of Brachypodium distachyon.</title>
        <authorList>
            <consortium name="The International Brachypodium Initiative"/>
            <person name="Lucas S."/>
            <person name="Harmon-Smith M."/>
            <person name="Lail K."/>
            <person name="Tice H."/>
            <person name="Grimwood J."/>
            <person name="Bruce D."/>
            <person name="Barry K."/>
            <person name="Shu S."/>
            <person name="Lindquist E."/>
            <person name="Wang M."/>
            <person name="Pitluck S."/>
            <person name="Vogel J.P."/>
            <person name="Garvin D.F."/>
            <person name="Mockler T.C."/>
            <person name="Schmutz J."/>
            <person name="Rokhsar D."/>
            <person name="Bevan M.W."/>
        </authorList>
    </citation>
    <scope>NUCLEOTIDE SEQUENCE</scope>
    <source>
        <strain evidence="2">Bd21</strain>
    </source>
</reference>
<sequence>MHQSPSPAAAAVSGVLRQRDELGERGSELRERGGGGGGDRRGAADGAGRAPAQPGVEAHEVERVAALGHHALHLALPVLAEADRAGGLGVGPRGGPGEGRLGEGGDHGGVEPDGRGRRRGTRAPGGGAWGVVLRDEDEAGHGDGDVARAGGGGGRVAPRVDRPLARRRPHAAAEAEVGGEEEGREEDEEAERDGDGVAEPERGERVDERHSGVGGGGGGGGET</sequence>
<dbReference type="InParanoid" id="A0A0Q3G447"/>
<dbReference type="FunCoup" id="A0A0Q3G447">
    <property type="interactions" value="252"/>
</dbReference>
<gene>
    <name evidence="2" type="ORF">BRADI_2g19207v3</name>
</gene>
<feature type="compositionally biased region" description="Basic and acidic residues" evidence="1">
    <location>
        <begin position="193"/>
        <end position="211"/>
    </location>
</feature>
<feature type="compositionally biased region" description="Low complexity" evidence="1">
    <location>
        <begin position="1"/>
        <end position="11"/>
    </location>
</feature>
<evidence type="ECO:0000313" key="2">
    <source>
        <dbReference type="EMBL" id="KQK05285.2"/>
    </source>
</evidence>
<feature type="compositionally biased region" description="Gly residues" evidence="1">
    <location>
        <begin position="212"/>
        <end position="223"/>
    </location>
</feature>
<feature type="non-terminal residue" evidence="2">
    <location>
        <position position="223"/>
    </location>
</feature>
<feature type="compositionally biased region" description="Basic and acidic residues" evidence="1">
    <location>
        <begin position="100"/>
        <end position="115"/>
    </location>
</feature>
<dbReference type="AlphaFoldDB" id="A0A0Q3G447"/>
<proteinExistence type="predicted"/>
<dbReference type="EMBL" id="CM000881">
    <property type="protein sequence ID" value="KQK05285.2"/>
    <property type="molecule type" value="Genomic_DNA"/>
</dbReference>
<feature type="region of interest" description="Disordered" evidence="1">
    <location>
        <begin position="85"/>
        <end position="223"/>
    </location>
</feature>
<protein>
    <submittedName>
        <fullName evidence="2 3">Uncharacterized protein</fullName>
    </submittedName>
</protein>
<organism evidence="2">
    <name type="scientific">Brachypodium distachyon</name>
    <name type="common">Purple false brome</name>
    <name type="synonym">Trachynia distachya</name>
    <dbReference type="NCBI Taxonomy" id="15368"/>
    <lineage>
        <taxon>Eukaryota</taxon>
        <taxon>Viridiplantae</taxon>
        <taxon>Streptophyta</taxon>
        <taxon>Embryophyta</taxon>
        <taxon>Tracheophyta</taxon>
        <taxon>Spermatophyta</taxon>
        <taxon>Magnoliopsida</taxon>
        <taxon>Liliopsida</taxon>
        <taxon>Poales</taxon>
        <taxon>Poaceae</taxon>
        <taxon>BOP clade</taxon>
        <taxon>Pooideae</taxon>
        <taxon>Stipodae</taxon>
        <taxon>Brachypodieae</taxon>
        <taxon>Brachypodium</taxon>
    </lineage>
</organism>
<evidence type="ECO:0000256" key="1">
    <source>
        <dbReference type="SAM" id="MobiDB-lite"/>
    </source>
</evidence>
<dbReference type="Proteomes" id="UP000008810">
    <property type="component" value="Chromosome 2"/>
</dbReference>
<evidence type="ECO:0000313" key="4">
    <source>
        <dbReference type="Proteomes" id="UP000008810"/>
    </source>
</evidence>
<reference evidence="3" key="3">
    <citation type="submission" date="2018-08" db="UniProtKB">
        <authorList>
            <consortium name="EnsemblPlants"/>
        </authorList>
    </citation>
    <scope>IDENTIFICATION</scope>
    <source>
        <strain evidence="3">cv. Bd21</strain>
    </source>
</reference>
<accession>A0A0Q3G447</accession>
<feature type="compositionally biased region" description="Basic and acidic residues" evidence="1">
    <location>
        <begin position="17"/>
        <end position="43"/>
    </location>
</feature>
<feature type="compositionally biased region" description="Gly residues" evidence="1">
    <location>
        <begin position="86"/>
        <end position="99"/>
    </location>
</feature>
<feature type="compositionally biased region" description="Acidic residues" evidence="1">
    <location>
        <begin position="177"/>
        <end position="192"/>
    </location>
</feature>
<feature type="region of interest" description="Disordered" evidence="1">
    <location>
        <begin position="1"/>
        <end position="61"/>
    </location>
</feature>
<dbReference type="Gramene" id="KQK05285">
    <property type="protein sequence ID" value="KQK05285"/>
    <property type="gene ID" value="BRADI_2g19207v3"/>
</dbReference>